<evidence type="ECO:0000256" key="1">
    <source>
        <dbReference type="SAM" id="SignalP"/>
    </source>
</evidence>
<dbReference type="RefSeq" id="WP_380200024.1">
    <property type="nucleotide sequence ID" value="NZ_JBHTEK010000001.1"/>
</dbReference>
<protein>
    <recommendedName>
        <fullName evidence="4">DUF4177 domain-containing protein</fullName>
    </recommendedName>
</protein>
<evidence type="ECO:0000313" key="3">
    <source>
        <dbReference type="Proteomes" id="UP001596513"/>
    </source>
</evidence>
<gene>
    <name evidence="2" type="ORF">ACFQT0_02215</name>
</gene>
<comment type="caution">
    <text evidence="2">The sequence shown here is derived from an EMBL/GenBank/DDBJ whole genome shotgun (WGS) entry which is preliminary data.</text>
</comment>
<dbReference type="EMBL" id="JBHTEK010000001">
    <property type="protein sequence ID" value="MFC7666370.1"/>
    <property type="molecule type" value="Genomic_DNA"/>
</dbReference>
<reference evidence="3" key="1">
    <citation type="journal article" date="2019" name="Int. J. Syst. Evol. Microbiol.">
        <title>The Global Catalogue of Microorganisms (GCM) 10K type strain sequencing project: providing services to taxonomists for standard genome sequencing and annotation.</title>
        <authorList>
            <consortium name="The Broad Institute Genomics Platform"/>
            <consortium name="The Broad Institute Genome Sequencing Center for Infectious Disease"/>
            <person name="Wu L."/>
            <person name="Ma J."/>
        </authorList>
    </citation>
    <scope>NUCLEOTIDE SEQUENCE [LARGE SCALE GENOMIC DNA]</scope>
    <source>
        <strain evidence="3">JCM 19635</strain>
    </source>
</reference>
<sequence>MLKLLLSVVFTVMVSLAALGSPPSVVLVQYRGYQEDITVTRGAQQTERIKPPTALGKNKNAKVEQLHALFTKLYEEGYTLQNSSMFKSANTSEELVTYVFVKP</sequence>
<evidence type="ECO:0008006" key="4">
    <source>
        <dbReference type="Google" id="ProtNLM"/>
    </source>
</evidence>
<proteinExistence type="predicted"/>
<name>A0ABW2U1P3_9BACT</name>
<dbReference type="Proteomes" id="UP001596513">
    <property type="component" value="Unassembled WGS sequence"/>
</dbReference>
<feature type="chain" id="PRO_5045771946" description="DUF4177 domain-containing protein" evidence="1">
    <location>
        <begin position="18"/>
        <end position="103"/>
    </location>
</feature>
<keyword evidence="1" id="KW-0732">Signal</keyword>
<organism evidence="2 3">
    <name type="scientific">Hymenobacter humi</name>
    <dbReference type="NCBI Taxonomy" id="1411620"/>
    <lineage>
        <taxon>Bacteria</taxon>
        <taxon>Pseudomonadati</taxon>
        <taxon>Bacteroidota</taxon>
        <taxon>Cytophagia</taxon>
        <taxon>Cytophagales</taxon>
        <taxon>Hymenobacteraceae</taxon>
        <taxon>Hymenobacter</taxon>
    </lineage>
</organism>
<feature type="signal peptide" evidence="1">
    <location>
        <begin position="1"/>
        <end position="17"/>
    </location>
</feature>
<evidence type="ECO:0000313" key="2">
    <source>
        <dbReference type="EMBL" id="MFC7666370.1"/>
    </source>
</evidence>
<accession>A0ABW2U1P3</accession>
<keyword evidence="3" id="KW-1185">Reference proteome</keyword>